<proteinExistence type="predicted"/>
<protein>
    <submittedName>
        <fullName evidence="2">Putative ovule protein</fullName>
    </submittedName>
</protein>
<evidence type="ECO:0000256" key="1">
    <source>
        <dbReference type="SAM" id="Phobius"/>
    </source>
</evidence>
<keyword evidence="1" id="KW-0812">Transmembrane</keyword>
<accession>A0A0V0GWN8</accession>
<organism evidence="2">
    <name type="scientific">Solanum chacoense</name>
    <name type="common">Chaco potato</name>
    <dbReference type="NCBI Taxonomy" id="4108"/>
    <lineage>
        <taxon>Eukaryota</taxon>
        <taxon>Viridiplantae</taxon>
        <taxon>Streptophyta</taxon>
        <taxon>Embryophyta</taxon>
        <taxon>Tracheophyta</taxon>
        <taxon>Spermatophyta</taxon>
        <taxon>Magnoliopsida</taxon>
        <taxon>eudicotyledons</taxon>
        <taxon>Gunneridae</taxon>
        <taxon>Pentapetalae</taxon>
        <taxon>asterids</taxon>
        <taxon>lamiids</taxon>
        <taxon>Solanales</taxon>
        <taxon>Solanaceae</taxon>
        <taxon>Solanoideae</taxon>
        <taxon>Solaneae</taxon>
        <taxon>Solanum</taxon>
    </lineage>
</organism>
<evidence type="ECO:0000313" key="2">
    <source>
        <dbReference type="EMBL" id="JAP11638.1"/>
    </source>
</evidence>
<sequence length="65" mass="8004">MSLFCFWQYFSFNLPGDRFKNTRLNSIFVHFIYILQDSKVFFMFLNSISSQKLTNKLKRREYFAE</sequence>
<feature type="transmembrane region" description="Helical" evidence="1">
    <location>
        <begin position="27"/>
        <end position="48"/>
    </location>
</feature>
<name>A0A0V0GWN8_SOLCH</name>
<keyword evidence="1" id="KW-0472">Membrane</keyword>
<reference evidence="2" key="1">
    <citation type="submission" date="2015-12" db="EMBL/GenBank/DDBJ databases">
        <title>Gene expression during late stages of embryo sac development: a critical building block for successful pollen-pistil interactions.</title>
        <authorList>
            <person name="Liu Y."/>
            <person name="Joly V."/>
            <person name="Sabar M."/>
            <person name="Matton D.P."/>
        </authorList>
    </citation>
    <scope>NUCLEOTIDE SEQUENCE</scope>
</reference>
<keyword evidence="1" id="KW-1133">Transmembrane helix</keyword>
<dbReference type="EMBL" id="GEDG01030987">
    <property type="protein sequence ID" value="JAP11638.1"/>
    <property type="molecule type" value="Transcribed_RNA"/>
</dbReference>
<dbReference type="AlphaFoldDB" id="A0A0V0GWN8"/>